<dbReference type="STRING" id="133383.A0A1R0GRB6"/>
<dbReference type="GO" id="GO:0006567">
    <property type="term" value="P:L-threonine catabolic process"/>
    <property type="evidence" value="ECO:0007669"/>
    <property type="project" value="TreeGrafter"/>
</dbReference>
<dbReference type="EMBL" id="LSSL01004452">
    <property type="protein sequence ID" value="OLY79441.1"/>
    <property type="molecule type" value="Genomic_DNA"/>
</dbReference>
<feature type="domain" description="Aromatic amino acid beta-eliminating lyase/threonine aldolase" evidence="6">
    <location>
        <begin position="6"/>
        <end position="288"/>
    </location>
</feature>
<evidence type="ECO:0000313" key="7">
    <source>
        <dbReference type="EMBL" id="OLY79441.1"/>
    </source>
</evidence>
<evidence type="ECO:0000256" key="3">
    <source>
        <dbReference type="ARBA" id="ARBA00022898"/>
    </source>
</evidence>
<dbReference type="SUPFAM" id="SSF53383">
    <property type="entry name" value="PLP-dependent transferases"/>
    <property type="match status" value="1"/>
</dbReference>
<dbReference type="FunFam" id="3.40.640.10:FF:000030">
    <property type="entry name" value="Low-specificity L-threonine aldolase"/>
    <property type="match status" value="1"/>
</dbReference>
<dbReference type="InterPro" id="IPR001597">
    <property type="entry name" value="ArAA_b-elim_lyase/Thr_aldolase"/>
</dbReference>
<organism evidence="7 8">
    <name type="scientific">Smittium mucronatum</name>
    <dbReference type="NCBI Taxonomy" id="133383"/>
    <lineage>
        <taxon>Eukaryota</taxon>
        <taxon>Fungi</taxon>
        <taxon>Fungi incertae sedis</taxon>
        <taxon>Zoopagomycota</taxon>
        <taxon>Kickxellomycotina</taxon>
        <taxon>Harpellomycetes</taxon>
        <taxon>Harpellales</taxon>
        <taxon>Legeriomycetaceae</taxon>
        <taxon>Smittium</taxon>
    </lineage>
</organism>
<dbReference type="Pfam" id="PF01212">
    <property type="entry name" value="Beta_elim_lyase"/>
    <property type="match status" value="1"/>
</dbReference>
<protein>
    <submittedName>
        <fullName evidence="7">Putative low-specificity L-threonine aldolase</fullName>
    </submittedName>
</protein>
<dbReference type="InterPro" id="IPR015422">
    <property type="entry name" value="PyrdxlP-dep_Trfase_small"/>
</dbReference>
<evidence type="ECO:0000256" key="1">
    <source>
        <dbReference type="ARBA" id="ARBA00001933"/>
    </source>
</evidence>
<dbReference type="InterPro" id="IPR015421">
    <property type="entry name" value="PyrdxlP-dep_Trfase_major"/>
</dbReference>
<dbReference type="PANTHER" id="PTHR48097:SF9">
    <property type="entry name" value="L-THREONINE ALDOLASE"/>
    <property type="match status" value="1"/>
</dbReference>
<proteinExistence type="inferred from homology"/>
<dbReference type="Gene3D" id="3.40.640.10">
    <property type="entry name" value="Type I PLP-dependent aspartate aminotransferase-like (Major domain)"/>
    <property type="match status" value="1"/>
</dbReference>
<dbReference type="CDD" id="cd06502">
    <property type="entry name" value="TA_like"/>
    <property type="match status" value="1"/>
</dbReference>
<keyword evidence="8" id="KW-1185">Reference proteome</keyword>
<comment type="cofactor">
    <cofactor evidence="1">
        <name>pyridoxal 5'-phosphate</name>
        <dbReference type="ChEBI" id="CHEBI:597326"/>
    </cofactor>
</comment>
<dbReference type="InterPro" id="IPR023603">
    <property type="entry name" value="Low_specificity_L-TA-like"/>
</dbReference>
<evidence type="ECO:0000259" key="6">
    <source>
        <dbReference type="Pfam" id="PF01212"/>
    </source>
</evidence>
<keyword evidence="3" id="KW-0663">Pyridoxal phosphate</keyword>
<keyword evidence="4" id="KW-0456">Lyase</keyword>
<dbReference type="Gene3D" id="3.90.1150.10">
    <property type="entry name" value="Aspartate Aminotransferase, domain 1"/>
    <property type="match status" value="1"/>
</dbReference>
<name>A0A1R0GRB6_9FUNG</name>
<sequence>MVYSYDFRSDTITKPTPEMLNAILVSEVGDDVYQEDPTVNKLESFIAQLTGKESALFMVSSTMSNQVGLRSHLISPPHSVICDDRAHIHRYEAGGLALISQATTYSIKPSNGVYLTAKDIESALIPEGDVHSSPTKVIELENTLGGAILPLSEMEKIKDLSDINGLKIHLDGARLWNVSVATKTPILEYCKYVDSVNLCLSKGLGSPIGAVLAGSREYINKARHYRKLLGGGWRQAGLLAAAAFVAIDTVWPKMEFDHRRAKRLRDGLAEMGISTALPVDTNIVMAKVGDVKLNVSLLGTECAKLGLLIRSVQSDVVRFVIHHQLDDQAIELLLQAFRTTIELQNSKVNTKATVY</sequence>
<dbReference type="InterPro" id="IPR015424">
    <property type="entry name" value="PyrdxlP-dep_Trfase"/>
</dbReference>
<reference evidence="7 8" key="1">
    <citation type="journal article" date="2016" name="Mol. Biol. Evol.">
        <title>Genome-Wide Survey of Gut Fungi (Harpellales) Reveals the First Horizontally Transferred Ubiquitin Gene from a Mosquito Host.</title>
        <authorList>
            <person name="Wang Y."/>
            <person name="White M.M."/>
            <person name="Kvist S."/>
            <person name="Moncalvo J.M."/>
        </authorList>
    </citation>
    <scope>NUCLEOTIDE SEQUENCE [LARGE SCALE GENOMIC DNA]</scope>
    <source>
        <strain evidence="7 8">ALG-7-W6</strain>
    </source>
</reference>
<gene>
    <name evidence="7" type="ORF">AYI68_g6491</name>
</gene>
<dbReference type="AlphaFoldDB" id="A0A1R0GRB6"/>
<comment type="similarity">
    <text evidence="2">Belongs to the threonine aldolase family.</text>
</comment>
<dbReference type="GO" id="GO:0005829">
    <property type="term" value="C:cytosol"/>
    <property type="evidence" value="ECO:0007669"/>
    <property type="project" value="TreeGrafter"/>
</dbReference>
<dbReference type="OrthoDB" id="10261951at2759"/>
<dbReference type="Proteomes" id="UP000187455">
    <property type="component" value="Unassembled WGS sequence"/>
</dbReference>
<comment type="caution">
    <text evidence="7">The sequence shown here is derived from an EMBL/GenBank/DDBJ whole genome shotgun (WGS) entry which is preliminary data.</text>
</comment>
<feature type="modified residue" description="N6-(pyridoxal phosphate)lysine" evidence="5">
    <location>
        <position position="202"/>
    </location>
</feature>
<evidence type="ECO:0000313" key="8">
    <source>
        <dbReference type="Proteomes" id="UP000187455"/>
    </source>
</evidence>
<dbReference type="PANTHER" id="PTHR48097">
    <property type="entry name" value="L-THREONINE ALDOLASE-RELATED"/>
    <property type="match status" value="1"/>
</dbReference>
<accession>A0A1R0GRB6</accession>
<evidence type="ECO:0000256" key="5">
    <source>
        <dbReference type="PIRSR" id="PIRSR017617-1"/>
    </source>
</evidence>
<dbReference type="GO" id="GO:0008732">
    <property type="term" value="F:L-allo-threonine aldolase activity"/>
    <property type="evidence" value="ECO:0007669"/>
    <property type="project" value="TreeGrafter"/>
</dbReference>
<evidence type="ECO:0000256" key="4">
    <source>
        <dbReference type="ARBA" id="ARBA00023239"/>
    </source>
</evidence>
<evidence type="ECO:0000256" key="2">
    <source>
        <dbReference type="ARBA" id="ARBA00006966"/>
    </source>
</evidence>
<dbReference type="NCBIfam" id="NF041359">
    <property type="entry name" value="GntG_guanitoxin"/>
    <property type="match status" value="1"/>
</dbReference>
<dbReference type="PIRSF" id="PIRSF017617">
    <property type="entry name" value="Thr_aldolase"/>
    <property type="match status" value="1"/>
</dbReference>
<dbReference type="GO" id="GO:0006545">
    <property type="term" value="P:glycine biosynthetic process"/>
    <property type="evidence" value="ECO:0007669"/>
    <property type="project" value="TreeGrafter"/>
</dbReference>